<dbReference type="Gene3D" id="3.40.50.720">
    <property type="entry name" value="NAD(P)-binding Rossmann-like Domain"/>
    <property type="match status" value="1"/>
</dbReference>
<keyword evidence="3" id="KW-1185">Reference proteome</keyword>
<dbReference type="Proteomes" id="UP000001861">
    <property type="component" value="Unassembled WGS sequence"/>
</dbReference>
<protein>
    <recommendedName>
        <fullName evidence="1">NAD-dependent epimerase/dehydratase domain-containing protein</fullName>
    </recommendedName>
</protein>
<sequence length="411" mass="46012">MADSQAKPSVLIFGKWIEYLFKGTCRLAGSARWRTSGIVDKYSVHPPTTYIGPEFPKILEKAQVEYRQANLTVQATISSVFEPNAGQPEFDYVFDFTGEVRYDRTEVIQYNTTYCVARMLGLEAAKRKIKAYVRIQQSFYETSSKGPQDEKEDAKPAGVAGTWWHETLRGLGAIEDLNLVILRLGFIYGPYTTHGIITTAINVAAVYGYLKRPMRSLWSPGKHANNTIHVDDVAGAAWAAAGWMAKLGRKAADEAAGEEILFHNDKKKIKEFENIVPHDQKVIAPLFNVVDDSNNTLLSVGQTVTSFFGTTFEFLSLVESTVFKITDAVDDINEEHVGGWTKMLTENNPPIVHTPLTAYMDKYALEKHTLGFTNGKLKDTLGYSLKRPEFSHDAIKEIVDKWKAEGVWPTV</sequence>
<gene>
    <name evidence="2" type="ORF">CC1G_05164</name>
</gene>
<evidence type="ECO:0000259" key="1">
    <source>
        <dbReference type="Pfam" id="PF01370"/>
    </source>
</evidence>
<dbReference type="OrthoDB" id="16464at2759"/>
<dbReference type="GeneID" id="6009960"/>
<name>A8NG33_COPC7</name>
<dbReference type="OMA" id="PQTAWLN"/>
<dbReference type="PANTHER" id="PTHR43245">
    <property type="entry name" value="BIFUNCTIONAL POLYMYXIN RESISTANCE PROTEIN ARNA"/>
    <property type="match status" value="1"/>
</dbReference>
<dbReference type="InterPro" id="IPR050177">
    <property type="entry name" value="Lipid_A_modif_metabolic_enz"/>
</dbReference>
<dbReference type="EMBL" id="AACS02000002">
    <property type="protein sequence ID" value="EAU88398.2"/>
    <property type="molecule type" value="Genomic_DNA"/>
</dbReference>
<feature type="domain" description="NAD-dependent epimerase/dehydratase" evidence="1">
    <location>
        <begin position="165"/>
        <end position="242"/>
    </location>
</feature>
<reference evidence="2 3" key="1">
    <citation type="journal article" date="2010" name="Proc. Natl. Acad. Sci. U.S.A.">
        <title>Insights into evolution of multicellular fungi from the assembled chromosomes of the mushroom Coprinopsis cinerea (Coprinus cinereus).</title>
        <authorList>
            <person name="Stajich J.E."/>
            <person name="Wilke S.K."/>
            <person name="Ahren D."/>
            <person name="Au C.H."/>
            <person name="Birren B.W."/>
            <person name="Borodovsky M."/>
            <person name="Burns C."/>
            <person name="Canback B."/>
            <person name="Casselton L.A."/>
            <person name="Cheng C.K."/>
            <person name="Deng J."/>
            <person name="Dietrich F.S."/>
            <person name="Fargo D.C."/>
            <person name="Farman M.L."/>
            <person name="Gathman A.C."/>
            <person name="Goldberg J."/>
            <person name="Guigo R."/>
            <person name="Hoegger P.J."/>
            <person name="Hooker J.B."/>
            <person name="Huggins A."/>
            <person name="James T.Y."/>
            <person name="Kamada T."/>
            <person name="Kilaru S."/>
            <person name="Kodira C."/>
            <person name="Kues U."/>
            <person name="Kupfer D."/>
            <person name="Kwan H.S."/>
            <person name="Lomsadze A."/>
            <person name="Li W."/>
            <person name="Lilly W.W."/>
            <person name="Ma L.J."/>
            <person name="Mackey A.J."/>
            <person name="Manning G."/>
            <person name="Martin F."/>
            <person name="Muraguchi H."/>
            <person name="Natvig D.O."/>
            <person name="Palmerini H."/>
            <person name="Ramesh M.A."/>
            <person name="Rehmeyer C.J."/>
            <person name="Roe B.A."/>
            <person name="Shenoy N."/>
            <person name="Stanke M."/>
            <person name="Ter-Hovhannisyan V."/>
            <person name="Tunlid A."/>
            <person name="Velagapudi R."/>
            <person name="Vision T.J."/>
            <person name="Zeng Q."/>
            <person name="Zolan M.E."/>
            <person name="Pukkila P.J."/>
        </authorList>
    </citation>
    <scope>NUCLEOTIDE SEQUENCE [LARGE SCALE GENOMIC DNA]</scope>
    <source>
        <strain evidence="3">Okayama-7 / 130 / ATCC MYA-4618 / FGSC 9003</strain>
    </source>
</reference>
<proteinExistence type="predicted"/>
<evidence type="ECO:0000313" key="3">
    <source>
        <dbReference type="Proteomes" id="UP000001861"/>
    </source>
</evidence>
<dbReference type="VEuPathDB" id="FungiDB:CC1G_05164"/>
<dbReference type="InterPro" id="IPR036291">
    <property type="entry name" value="NAD(P)-bd_dom_sf"/>
</dbReference>
<accession>A8NG33</accession>
<dbReference type="InParanoid" id="A8NG33"/>
<organism evidence="2 3">
    <name type="scientific">Coprinopsis cinerea (strain Okayama-7 / 130 / ATCC MYA-4618 / FGSC 9003)</name>
    <name type="common">Inky cap fungus</name>
    <name type="synonym">Hormographiella aspergillata</name>
    <dbReference type="NCBI Taxonomy" id="240176"/>
    <lineage>
        <taxon>Eukaryota</taxon>
        <taxon>Fungi</taxon>
        <taxon>Dikarya</taxon>
        <taxon>Basidiomycota</taxon>
        <taxon>Agaricomycotina</taxon>
        <taxon>Agaricomycetes</taxon>
        <taxon>Agaricomycetidae</taxon>
        <taxon>Agaricales</taxon>
        <taxon>Agaricineae</taxon>
        <taxon>Psathyrellaceae</taxon>
        <taxon>Coprinopsis</taxon>
    </lineage>
</organism>
<dbReference type="STRING" id="240176.A8NG33"/>
<dbReference type="PANTHER" id="PTHR43245:SF11">
    <property type="entry name" value="LD23561P"/>
    <property type="match status" value="1"/>
</dbReference>
<dbReference type="eggNOG" id="KOG1430">
    <property type="taxonomic scope" value="Eukaryota"/>
</dbReference>
<dbReference type="SUPFAM" id="SSF51735">
    <property type="entry name" value="NAD(P)-binding Rossmann-fold domains"/>
    <property type="match status" value="1"/>
</dbReference>
<evidence type="ECO:0000313" key="2">
    <source>
        <dbReference type="EMBL" id="EAU88398.2"/>
    </source>
</evidence>
<dbReference type="InterPro" id="IPR001509">
    <property type="entry name" value="Epimerase_deHydtase"/>
</dbReference>
<dbReference type="KEGG" id="cci:CC1G_05164"/>
<dbReference type="Pfam" id="PF01370">
    <property type="entry name" value="Epimerase"/>
    <property type="match status" value="1"/>
</dbReference>
<comment type="caution">
    <text evidence="2">The sequence shown here is derived from an EMBL/GenBank/DDBJ whole genome shotgun (WGS) entry which is preliminary data.</text>
</comment>
<dbReference type="RefSeq" id="XP_001833464.2">
    <property type="nucleotide sequence ID" value="XM_001833412.2"/>
</dbReference>
<dbReference type="AlphaFoldDB" id="A8NG33"/>
<dbReference type="HOGENOM" id="CLU_045030_0_0_1"/>